<dbReference type="SUPFAM" id="SSF56059">
    <property type="entry name" value="Glutathione synthetase ATP-binding domain-like"/>
    <property type="match status" value="1"/>
</dbReference>
<protein>
    <recommendedName>
        <fullName evidence="3">Glycosyl transferase</fullName>
    </recommendedName>
</protein>
<proteinExistence type="predicted"/>
<organism evidence="1 2">
    <name type="scientific">Streptococcus constellatus</name>
    <dbReference type="NCBI Taxonomy" id="76860"/>
    <lineage>
        <taxon>Bacteria</taxon>
        <taxon>Bacillati</taxon>
        <taxon>Bacillota</taxon>
        <taxon>Bacilli</taxon>
        <taxon>Lactobacillales</taxon>
        <taxon>Streptococcaceae</taxon>
        <taxon>Streptococcus</taxon>
        <taxon>Streptococcus anginosus group</taxon>
    </lineage>
</organism>
<evidence type="ECO:0000313" key="2">
    <source>
        <dbReference type="Proteomes" id="UP000385544"/>
    </source>
</evidence>
<evidence type="ECO:0008006" key="3">
    <source>
        <dbReference type="Google" id="ProtNLM"/>
    </source>
</evidence>
<dbReference type="EMBL" id="CABHMZ010000026">
    <property type="protein sequence ID" value="VUX08573.1"/>
    <property type="molecule type" value="Genomic_DNA"/>
</dbReference>
<dbReference type="Proteomes" id="UP000385544">
    <property type="component" value="Unassembled WGS sequence"/>
</dbReference>
<dbReference type="OrthoDB" id="9791827at2"/>
<evidence type="ECO:0000313" key="1">
    <source>
        <dbReference type="EMBL" id="VUX08573.1"/>
    </source>
</evidence>
<dbReference type="InterPro" id="IPR029465">
    <property type="entry name" value="ATPgrasp_TupA"/>
</dbReference>
<reference evidence="1 2" key="1">
    <citation type="submission" date="2019-07" db="EMBL/GenBank/DDBJ databases">
        <authorList>
            <person name="Hibberd C M."/>
            <person name="Gehrig L. J."/>
            <person name="Chang H.-W."/>
            <person name="Venkatesh S."/>
        </authorList>
    </citation>
    <scope>NUCLEOTIDE SEQUENCE [LARGE SCALE GENOMIC DNA]</scope>
    <source>
        <strain evidence="1">Streptococcus_constellatus_SS_Bg39</strain>
    </source>
</reference>
<name>A0A564TMQ6_STRCV</name>
<dbReference type="RefSeq" id="WP_144210495.1">
    <property type="nucleotide sequence ID" value="NZ_CABHMZ010000026.1"/>
</dbReference>
<gene>
    <name evidence="1" type="ORF">SCSS39_01769</name>
</gene>
<dbReference type="Pfam" id="PF14305">
    <property type="entry name" value="ATPgrasp_TupA"/>
    <property type="match status" value="1"/>
</dbReference>
<dbReference type="AlphaFoldDB" id="A0A564TMQ6"/>
<accession>A0A564TMQ6</accession>
<sequence>MGKIKQIMKDPVYYSILALGHILPDTVNADALYLKLLYKNRMKKKLDLTNPKTYNEKLQWLKLYNRKPEYTVMVDKYAVKGYVEKIIGKEYIIPTLGVWEHFDDIDFDKLPDQFVLKCTHDSGGLVICKDKESLDKEKAKKQIEHCLKRRYFLNTREWPYKDVKPQIIAEKYMVDESGYELKDYKFFTFDGKVKAMFIATDRGSESETCFDFYDCNFEHLPFKNGHPNAKKKIIKPENFDKMIELAEKLGKDIPHARIDFYNINGKIYFGEITFFHWSGLKPFEPEEWDYKFGSWIQLPEGK</sequence>